<evidence type="ECO:0000313" key="2">
    <source>
        <dbReference type="EMBL" id="NIJ60184.1"/>
    </source>
</evidence>
<dbReference type="EMBL" id="JAASQI010000014">
    <property type="protein sequence ID" value="NIJ60184.1"/>
    <property type="molecule type" value="Genomic_DNA"/>
</dbReference>
<dbReference type="Pfam" id="PF10074">
    <property type="entry name" value="RovC_DNA-bd"/>
    <property type="match status" value="1"/>
</dbReference>
<gene>
    <name evidence="2" type="ORF">FHS82_004051</name>
</gene>
<comment type="caution">
    <text evidence="2">The sequence shown here is derived from an EMBL/GenBank/DDBJ whole genome shotgun (WGS) entry which is preliminary data.</text>
</comment>
<keyword evidence="3" id="KW-1185">Reference proteome</keyword>
<dbReference type="Proteomes" id="UP001429580">
    <property type="component" value="Unassembled WGS sequence"/>
</dbReference>
<reference evidence="2 3" key="1">
    <citation type="submission" date="2020-03" db="EMBL/GenBank/DDBJ databases">
        <title>Genomic Encyclopedia of Type Strains, Phase IV (KMG-IV): sequencing the most valuable type-strain genomes for metagenomic binning, comparative biology and taxonomic classification.</title>
        <authorList>
            <person name="Goeker M."/>
        </authorList>
    </citation>
    <scope>NUCLEOTIDE SEQUENCE [LARGE SCALE GENOMIC DNA]</scope>
    <source>
        <strain evidence="2 3">DSM 103870</strain>
    </source>
</reference>
<feature type="domain" description="T6SS Transcription factor RovC-like DNA binding" evidence="1">
    <location>
        <begin position="10"/>
        <end position="82"/>
    </location>
</feature>
<proteinExistence type="predicted"/>
<name>A0ABX0V4N6_9HYPH</name>
<evidence type="ECO:0000259" key="1">
    <source>
        <dbReference type="Pfam" id="PF10074"/>
    </source>
</evidence>
<sequence length="88" mass="10338">MTTMTFLDEPPESETLTAYDRTHMKLYLRLLDAATDGADWREAVSILFGLDPEREPERARRVHDSHLARARWMTTHGYRLLVQEGKRH</sequence>
<accession>A0ABX0V4N6</accession>
<dbReference type="InterPro" id="IPR018754">
    <property type="entry name" value="RovC-like_DNA-bd"/>
</dbReference>
<evidence type="ECO:0000313" key="3">
    <source>
        <dbReference type="Proteomes" id="UP001429580"/>
    </source>
</evidence>
<organism evidence="2 3">
    <name type="scientific">Pseudochelatococcus lubricantis</name>
    <dbReference type="NCBI Taxonomy" id="1538102"/>
    <lineage>
        <taxon>Bacteria</taxon>
        <taxon>Pseudomonadati</taxon>
        <taxon>Pseudomonadota</taxon>
        <taxon>Alphaproteobacteria</taxon>
        <taxon>Hyphomicrobiales</taxon>
        <taxon>Chelatococcaceae</taxon>
        <taxon>Pseudochelatococcus</taxon>
    </lineage>
</organism>
<protein>
    <recommendedName>
        <fullName evidence="1">T6SS Transcription factor RovC-like DNA binding domain-containing protein</fullName>
    </recommendedName>
</protein>